<accession>A0A2G9C7N2</accession>
<protein>
    <submittedName>
        <fullName evidence="1">Uncharacterized protein</fullName>
    </submittedName>
</protein>
<organism evidence="1 2">
    <name type="scientific">Roseateles chitinivorans</name>
    <dbReference type="NCBI Taxonomy" id="2917965"/>
    <lineage>
        <taxon>Bacteria</taxon>
        <taxon>Pseudomonadati</taxon>
        <taxon>Pseudomonadota</taxon>
        <taxon>Betaproteobacteria</taxon>
        <taxon>Burkholderiales</taxon>
        <taxon>Sphaerotilaceae</taxon>
        <taxon>Roseateles</taxon>
    </lineage>
</organism>
<dbReference type="RefSeq" id="WP_099862395.1">
    <property type="nucleotide sequence ID" value="NZ_PEOG01000038.1"/>
</dbReference>
<keyword evidence="2" id="KW-1185">Reference proteome</keyword>
<gene>
    <name evidence="1" type="ORF">CS062_14825</name>
</gene>
<proteinExistence type="predicted"/>
<dbReference type="OrthoDB" id="9015093at2"/>
<evidence type="ECO:0000313" key="2">
    <source>
        <dbReference type="Proteomes" id="UP000231501"/>
    </source>
</evidence>
<evidence type="ECO:0000313" key="1">
    <source>
        <dbReference type="EMBL" id="PIM52423.1"/>
    </source>
</evidence>
<dbReference type="Proteomes" id="UP000231501">
    <property type="component" value="Unassembled WGS sequence"/>
</dbReference>
<comment type="caution">
    <text evidence="1">The sequence shown here is derived from an EMBL/GenBank/DDBJ whole genome shotgun (WGS) entry which is preliminary data.</text>
</comment>
<sequence length="154" mass="17480">MSKHLLTYRRVNELIGAWEGEVLGLPEKDRYTELRKRLYKVRNAGFNGYPKLDSYAPRLIDDDDATMAAVEHYFLCRAWVGTGKYPAWQMRAMNYIYDAGKSLGLTPQHNPHKAVSPLTPAQRAAKEAGILDGEDDLRRFGNKAPLVGAPPKYW</sequence>
<reference evidence="1 2" key="1">
    <citation type="submission" date="2017-11" db="EMBL/GenBank/DDBJ databases">
        <title>Draft genome sequence of Mitsuaria sp. HWN-4.</title>
        <authorList>
            <person name="Gundlapally S.R."/>
        </authorList>
    </citation>
    <scope>NUCLEOTIDE SEQUENCE [LARGE SCALE GENOMIC DNA]</scope>
    <source>
        <strain evidence="1 2">HWN-4</strain>
    </source>
</reference>
<dbReference type="EMBL" id="PEOG01000038">
    <property type="protein sequence ID" value="PIM52423.1"/>
    <property type="molecule type" value="Genomic_DNA"/>
</dbReference>
<name>A0A2G9C7N2_9BURK</name>
<dbReference type="AlphaFoldDB" id="A0A2G9C7N2"/>